<gene>
    <name evidence="3" type="ORF">D1639_04175</name>
</gene>
<dbReference type="InterPro" id="IPR013094">
    <property type="entry name" value="AB_hydrolase_3"/>
</dbReference>
<evidence type="ECO:0000259" key="2">
    <source>
        <dbReference type="Pfam" id="PF07859"/>
    </source>
</evidence>
<evidence type="ECO:0000313" key="3">
    <source>
        <dbReference type="EMBL" id="NBI34240.1"/>
    </source>
</evidence>
<dbReference type="GO" id="GO:0016787">
    <property type="term" value="F:hydrolase activity"/>
    <property type="evidence" value="ECO:0007669"/>
    <property type="project" value="UniProtKB-KW"/>
</dbReference>
<name>A0A7C9JD91_9BACT</name>
<reference evidence="3" key="1">
    <citation type="submission" date="2018-08" db="EMBL/GenBank/DDBJ databases">
        <title>Murine metabolic-syndrome-specific gut microbial biobank.</title>
        <authorList>
            <person name="Liu C."/>
        </authorList>
    </citation>
    <scope>NUCLEOTIDE SEQUENCE [LARGE SCALE GENOMIC DNA]</scope>
    <source>
        <strain evidence="3">Z82</strain>
    </source>
</reference>
<dbReference type="Pfam" id="PF07859">
    <property type="entry name" value="Abhydrolase_3"/>
    <property type="match status" value="1"/>
</dbReference>
<protein>
    <submittedName>
        <fullName evidence="3">Alpha/beta hydrolase</fullName>
    </submittedName>
</protein>
<sequence>MNKVALAAVKAITKMRGDITEDYRAQRVAEEVSGLLTIADPRCRIDEAVATARDGYAIPLKVFTPLDIGFSLKSGLHVSEDHKGTILLFHGGGWANGTVDFYADTCMRMAVKLQRRVVAVDYRRSPEHRFPTAVEDCYAAACQLFAKEILPDVEPEHIVLFGDSAGGNLAAVVSLLARDRGDFACRTQVLLYPLTYDDHSETSIFESLRENGEDYLLTRKDVEGYIGMYLAKPADYESPYFAPLLAPDLSDQPRTLVVTAEYCPLRDEGETYAARLEMDGNQVTCVRMLDAVHGYFLYPTVLGFVRDTYKIIEGFLNDESIPEDKDDAWLTLLGTD</sequence>
<dbReference type="SUPFAM" id="SSF53474">
    <property type="entry name" value="alpha/beta-Hydrolases"/>
    <property type="match status" value="1"/>
</dbReference>
<comment type="caution">
    <text evidence="3">The sequence shown here is derived from an EMBL/GenBank/DDBJ whole genome shotgun (WGS) entry which is preliminary data.</text>
</comment>
<dbReference type="PANTHER" id="PTHR48081:SF8">
    <property type="entry name" value="ALPHA_BETA HYDROLASE FOLD-3 DOMAIN-CONTAINING PROTEIN-RELATED"/>
    <property type="match status" value="1"/>
</dbReference>
<keyword evidence="1 3" id="KW-0378">Hydrolase</keyword>
<feature type="domain" description="Alpha/beta hydrolase fold-3" evidence="2">
    <location>
        <begin position="86"/>
        <end position="296"/>
    </location>
</feature>
<proteinExistence type="predicted"/>
<dbReference type="InterPro" id="IPR050300">
    <property type="entry name" value="GDXG_lipolytic_enzyme"/>
</dbReference>
<dbReference type="Gene3D" id="3.40.50.1820">
    <property type="entry name" value="alpha/beta hydrolase"/>
    <property type="match status" value="1"/>
</dbReference>
<dbReference type="EMBL" id="QWKH01000019">
    <property type="protein sequence ID" value="NBI34240.1"/>
    <property type="molecule type" value="Genomic_DNA"/>
</dbReference>
<dbReference type="PANTHER" id="PTHR48081">
    <property type="entry name" value="AB HYDROLASE SUPERFAMILY PROTEIN C4A8.06C"/>
    <property type="match status" value="1"/>
</dbReference>
<organism evidence="3">
    <name type="scientific">Muribaculaceae bacterium Z82</name>
    <dbReference type="NCBI Taxonomy" id="2304548"/>
    <lineage>
        <taxon>Bacteria</taxon>
        <taxon>Pseudomonadati</taxon>
        <taxon>Bacteroidota</taxon>
        <taxon>Bacteroidia</taxon>
        <taxon>Bacteroidales</taxon>
        <taxon>Muribaculaceae</taxon>
    </lineage>
</organism>
<dbReference type="InterPro" id="IPR029058">
    <property type="entry name" value="AB_hydrolase_fold"/>
</dbReference>
<accession>A0A7C9JD91</accession>
<dbReference type="AlphaFoldDB" id="A0A7C9JD91"/>
<evidence type="ECO:0000256" key="1">
    <source>
        <dbReference type="ARBA" id="ARBA00022801"/>
    </source>
</evidence>